<keyword evidence="3" id="KW-0238">DNA-binding</keyword>
<keyword evidence="4" id="KW-0804">Transcription</keyword>
<dbReference type="EMBL" id="CP093547">
    <property type="protein sequence ID" value="UNP28985.1"/>
    <property type="molecule type" value="Genomic_DNA"/>
</dbReference>
<accession>A0ABY3XDT2</accession>
<evidence type="ECO:0000256" key="2">
    <source>
        <dbReference type="ARBA" id="ARBA00023082"/>
    </source>
</evidence>
<dbReference type="SUPFAM" id="SSF88659">
    <property type="entry name" value="Sigma3 and sigma4 domains of RNA polymerase sigma factors"/>
    <property type="match status" value="1"/>
</dbReference>
<evidence type="ECO:0000259" key="6">
    <source>
        <dbReference type="Pfam" id="PF04545"/>
    </source>
</evidence>
<dbReference type="CDD" id="cd06171">
    <property type="entry name" value="Sigma70_r4"/>
    <property type="match status" value="1"/>
</dbReference>
<evidence type="ECO:0000313" key="7">
    <source>
        <dbReference type="EMBL" id="UNP28985.1"/>
    </source>
</evidence>
<dbReference type="SUPFAM" id="SSF88946">
    <property type="entry name" value="Sigma2 domain of RNA polymerase sigma factors"/>
    <property type="match status" value="1"/>
</dbReference>
<protein>
    <submittedName>
        <fullName evidence="7">Sigma-70 family RNA polymerase sigma factor</fullName>
    </submittedName>
</protein>
<dbReference type="NCBIfam" id="TIGR02937">
    <property type="entry name" value="sigma70-ECF"/>
    <property type="match status" value="1"/>
</dbReference>
<sequence>MISSAAIAMDETQAAPAPDAALWAAMQQENSSQAREAIFLHYLPYAQAIAANIYGGRYSKDVEFRDFQQLAYIGLLDAMARFDHSLGNSFKTFCTARITGSVLDGIKQLSDTQEQISLKRRLQRDRLNSLKDNSSPRSRKLTQTLSELAVGLAIGHMLEGTGMFANGQEAIRHDGYEAVAWHQTCRSLRQAVGMLPTDMAKVISYHYFHSLPFEQIAGILGLSKGRISQIHRAGLGLLREKIQPHQPSRTKK</sequence>
<dbReference type="InterPro" id="IPR014284">
    <property type="entry name" value="RNA_pol_sigma-70_dom"/>
</dbReference>
<gene>
    <name evidence="7" type="ORF">MOV92_21340</name>
</gene>
<keyword evidence="1" id="KW-0805">Transcription regulation</keyword>
<dbReference type="PANTHER" id="PTHR30385">
    <property type="entry name" value="SIGMA FACTOR F FLAGELLAR"/>
    <property type="match status" value="1"/>
</dbReference>
<dbReference type="InterPro" id="IPR013324">
    <property type="entry name" value="RNA_pol_sigma_r3/r4-like"/>
</dbReference>
<evidence type="ECO:0000259" key="5">
    <source>
        <dbReference type="Pfam" id="PF04542"/>
    </source>
</evidence>
<evidence type="ECO:0000256" key="4">
    <source>
        <dbReference type="ARBA" id="ARBA00023163"/>
    </source>
</evidence>
<dbReference type="Gene3D" id="1.10.1740.10">
    <property type="match status" value="1"/>
</dbReference>
<evidence type="ECO:0000256" key="3">
    <source>
        <dbReference type="ARBA" id="ARBA00023125"/>
    </source>
</evidence>
<keyword evidence="2" id="KW-0731">Sigma factor</keyword>
<dbReference type="Pfam" id="PF04545">
    <property type="entry name" value="Sigma70_r4"/>
    <property type="match status" value="1"/>
</dbReference>
<dbReference type="Proteomes" id="UP000829194">
    <property type="component" value="Chromosome"/>
</dbReference>
<organism evidence="7 8">
    <name type="scientific">Lysobacter gummosus</name>
    <dbReference type="NCBI Taxonomy" id="262324"/>
    <lineage>
        <taxon>Bacteria</taxon>
        <taxon>Pseudomonadati</taxon>
        <taxon>Pseudomonadota</taxon>
        <taxon>Gammaproteobacteria</taxon>
        <taxon>Lysobacterales</taxon>
        <taxon>Lysobacteraceae</taxon>
        <taxon>Lysobacter</taxon>
    </lineage>
</organism>
<dbReference type="Gene3D" id="1.20.140.160">
    <property type="match status" value="1"/>
</dbReference>
<feature type="domain" description="RNA polymerase sigma-70 region 2" evidence="5">
    <location>
        <begin position="39"/>
        <end position="109"/>
    </location>
</feature>
<dbReference type="InterPro" id="IPR007627">
    <property type="entry name" value="RNA_pol_sigma70_r2"/>
</dbReference>
<dbReference type="Pfam" id="PF04542">
    <property type="entry name" value="Sigma70_r2"/>
    <property type="match status" value="1"/>
</dbReference>
<dbReference type="InterPro" id="IPR007630">
    <property type="entry name" value="RNA_pol_sigma70_r4"/>
</dbReference>
<proteinExistence type="predicted"/>
<feature type="domain" description="RNA polymerase sigma-70 region 4" evidence="6">
    <location>
        <begin position="195"/>
        <end position="240"/>
    </location>
</feature>
<evidence type="ECO:0000256" key="1">
    <source>
        <dbReference type="ARBA" id="ARBA00023015"/>
    </source>
</evidence>
<reference evidence="7 8" key="1">
    <citation type="submission" date="2022-03" db="EMBL/GenBank/DDBJ databases">
        <title>Complete genome sequence of Lysobacter capsici VKM B-2533 and Lysobacter gummosus 10.1.1, promising sources of lytic agents.</title>
        <authorList>
            <person name="Tarlachkov S.V."/>
            <person name="Kudryakova I.V."/>
            <person name="Afoshin A.S."/>
            <person name="Leontyevskaya E.A."/>
            <person name="Leontyevskaya N.V."/>
        </authorList>
    </citation>
    <scope>NUCLEOTIDE SEQUENCE [LARGE SCALE GENOMIC DNA]</scope>
    <source>
        <strain evidence="7 8">10.1.1</strain>
    </source>
</reference>
<dbReference type="RefSeq" id="WP_222837535.1">
    <property type="nucleotide sequence ID" value="NZ_CP011131.1"/>
</dbReference>
<dbReference type="InterPro" id="IPR013325">
    <property type="entry name" value="RNA_pol_sigma_r2"/>
</dbReference>
<keyword evidence="8" id="KW-1185">Reference proteome</keyword>
<evidence type="ECO:0000313" key="8">
    <source>
        <dbReference type="Proteomes" id="UP000829194"/>
    </source>
</evidence>
<name>A0ABY3XDT2_9GAMM</name>